<keyword evidence="5" id="KW-0547">Nucleotide-binding</keyword>
<evidence type="ECO:0000313" key="10">
    <source>
        <dbReference type="EMBL" id="GAG86040.1"/>
    </source>
</evidence>
<sequence length="95" mass="10979">LESKPFYTMPEGDKYSRGFDLECKGVEIASGSQRIHEVKLLTKRLEACDLNPKDFESYLKAFRYGMPSHGGFGFGIERFLMELLDIQNIRKLKEI</sequence>
<dbReference type="SUPFAM" id="SSF55681">
    <property type="entry name" value="Class II aaRS and biotin synthetases"/>
    <property type="match status" value="1"/>
</dbReference>
<dbReference type="GO" id="GO:0005524">
    <property type="term" value="F:ATP binding"/>
    <property type="evidence" value="ECO:0007669"/>
    <property type="project" value="UniProtKB-KW"/>
</dbReference>
<evidence type="ECO:0000256" key="4">
    <source>
        <dbReference type="ARBA" id="ARBA00022598"/>
    </source>
</evidence>
<dbReference type="GO" id="GO:0004815">
    <property type="term" value="F:aspartate-tRNA ligase activity"/>
    <property type="evidence" value="ECO:0007669"/>
    <property type="project" value="InterPro"/>
</dbReference>
<dbReference type="AlphaFoldDB" id="X1ATJ1"/>
<gene>
    <name evidence="10" type="ORF">S01H4_32160</name>
</gene>
<keyword evidence="3" id="KW-0963">Cytoplasm</keyword>
<comment type="subcellular location">
    <subcellularLocation>
        <location evidence="1">Cytoplasm</location>
    </subcellularLocation>
</comment>
<dbReference type="GO" id="GO:0003723">
    <property type="term" value="F:RNA binding"/>
    <property type="evidence" value="ECO:0007669"/>
    <property type="project" value="TreeGrafter"/>
</dbReference>
<dbReference type="InterPro" id="IPR045864">
    <property type="entry name" value="aa-tRNA-synth_II/BPL/LPL"/>
</dbReference>
<dbReference type="InterPro" id="IPR006195">
    <property type="entry name" value="aa-tRNA-synth_II"/>
</dbReference>
<dbReference type="PANTHER" id="PTHR43450:SF1">
    <property type="entry name" value="ASPARTATE--TRNA LIGASE, CYTOPLASMIC"/>
    <property type="match status" value="1"/>
</dbReference>
<organism evidence="10">
    <name type="scientific">marine sediment metagenome</name>
    <dbReference type="NCBI Taxonomy" id="412755"/>
    <lineage>
        <taxon>unclassified sequences</taxon>
        <taxon>metagenomes</taxon>
        <taxon>ecological metagenomes</taxon>
    </lineage>
</organism>
<dbReference type="InterPro" id="IPR002312">
    <property type="entry name" value="Asp/Asn-tRNA-synth_IIb"/>
</dbReference>
<evidence type="ECO:0000259" key="9">
    <source>
        <dbReference type="PROSITE" id="PS50862"/>
    </source>
</evidence>
<evidence type="ECO:0000256" key="8">
    <source>
        <dbReference type="ARBA" id="ARBA00023146"/>
    </source>
</evidence>
<evidence type="ECO:0000256" key="2">
    <source>
        <dbReference type="ARBA" id="ARBA00005312"/>
    </source>
</evidence>
<accession>X1ATJ1</accession>
<feature type="domain" description="Aminoacyl-transfer RNA synthetases class-II family profile" evidence="9">
    <location>
        <begin position="1"/>
        <end position="94"/>
    </location>
</feature>
<keyword evidence="6" id="KW-0067">ATP-binding</keyword>
<keyword evidence="4" id="KW-0436">Ligase</keyword>
<evidence type="ECO:0000256" key="1">
    <source>
        <dbReference type="ARBA" id="ARBA00004496"/>
    </source>
</evidence>
<comment type="caution">
    <text evidence="10">The sequence shown here is derived from an EMBL/GenBank/DDBJ whole genome shotgun (WGS) entry which is preliminary data.</text>
</comment>
<dbReference type="GO" id="GO:0005829">
    <property type="term" value="C:cytosol"/>
    <property type="evidence" value="ECO:0007669"/>
    <property type="project" value="TreeGrafter"/>
</dbReference>
<dbReference type="EMBL" id="BART01016775">
    <property type="protein sequence ID" value="GAG86040.1"/>
    <property type="molecule type" value="Genomic_DNA"/>
</dbReference>
<keyword evidence="7" id="KW-0648">Protein biosynthesis</keyword>
<dbReference type="PANTHER" id="PTHR43450">
    <property type="entry name" value="ASPARTYL-TRNA SYNTHETASE"/>
    <property type="match status" value="1"/>
</dbReference>
<dbReference type="PROSITE" id="PS50862">
    <property type="entry name" value="AA_TRNA_LIGASE_II"/>
    <property type="match status" value="1"/>
</dbReference>
<dbReference type="InterPro" id="IPR004523">
    <property type="entry name" value="Asp-tRNA_synthase_2"/>
</dbReference>
<reference evidence="10" key="1">
    <citation type="journal article" date="2014" name="Front. Microbiol.">
        <title>High frequency of phylogenetically diverse reductive dehalogenase-homologous genes in deep subseafloor sedimentary metagenomes.</title>
        <authorList>
            <person name="Kawai M."/>
            <person name="Futagami T."/>
            <person name="Toyoda A."/>
            <person name="Takaki Y."/>
            <person name="Nishi S."/>
            <person name="Hori S."/>
            <person name="Arai W."/>
            <person name="Tsubouchi T."/>
            <person name="Morono Y."/>
            <person name="Uchiyama I."/>
            <person name="Ito T."/>
            <person name="Fujiyama A."/>
            <person name="Inagaki F."/>
            <person name="Takami H."/>
        </authorList>
    </citation>
    <scope>NUCLEOTIDE SEQUENCE</scope>
    <source>
        <strain evidence="10">Expedition CK06-06</strain>
    </source>
</reference>
<dbReference type="PRINTS" id="PR01042">
    <property type="entry name" value="TRNASYNTHASP"/>
</dbReference>
<dbReference type="GO" id="GO:0006422">
    <property type="term" value="P:aspartyl-tRNA aminoacylation"/>
    <property type="evidence" value="ECO:0007669"/>
    <property type="project" value="InterPro"/>
</dbReference>
<dbReference type="Gene3D" id="3.30.930.10">
    <property type="entry name" value="Bira Bifunctional Protein, Domain 2"/>
    <property type="match status" value="1"/>
</dbReference>
<proteinExistence type="inferred from homology"/>
<evidence type="ECO:0000256" key="5">
    <source>
        <dbReference type="ARBA" id="ARBA00022741"/>
    </source>
</evidence>
<evidence type="ECO:0000256" key="6">
    <source>
        <dbReference type="ARBA" id="ARBA00022840"/>
    </source>
</evidence>
<dbReference type="Pfam" id="PF00152">
    <property type="entry name" value="tRNA-synt_2"/>
    <property type="match status" value="1"/>
</dbReference>
<feature type="non-terminal residue" evidence="10">
    <location>
        <position position="1"/>
    </location>
</feature>
<comment type="similarity">
    <text evidence="2">Belongs to the class-II aminoacyl-tRNA synthetase family. Type 2 subfamily.</text>
</comment>
<evidence type="ECO:0000256" key="3">
    <source>
        <dbReference type="ARBA" id="ARBA00022490"/>
    </source>
</evidence>
<name>X1ATJ1_9ZZZZ</name>
<dbReference type="InterPro" id="IPR004364">
    <property type="entry name" value="Aa-tRNA-synt_II"/>
</dbReference>
<protein>
    <recommendedName>
        <fullName evidence="9">Aminoacyl-transfer RNA synthetases class-II family profile domain-containing protein</fullName>
    </recommendedName>
</protein>
<dbReference type="GO" id="GO:0017101">
    <property type="term" value="C:aminoacyl-tRNA synthetase multienzyme complex"/>
    <property type="evidence" value="ECO:0007669"/>
    <property type="project" value="TreeGrafter"/>
</dbReference>
<evidence type="ECO:0000256" key="7">
    <source>
        <dbReference type="ARBA" id="ARBA00022917"/>
    </source>
</evidence>
<keyword evidence="8" id="KW-0030">Aminoacyl-tRNA synthetase</keyword>